<organism evidence="2 3">
    <name type="scientific">Candidatus Wildermuthbacteria bacterium RIFCSPHIGHO2_01_FULL_48_27b</name>
    <dbReference type="NCBI Taxonomy" id="1802447"/>
    <lineage>
        <taxon>Bacteria</taxon>
        <taxon>Candidatus Wildermuthiibacteriota</taxon>
    </lineage>
</organism>
<dbReference type="Gene3D" id="1.20.5.340">
    <property type="match status" value="1"/>
</dbReference>
<comment type="caution">
    <text evidence="2">The sequence shown here is derived from an EMBL/GenBank/DDBJ whole genome shotgun (WGS) entry which is preliminary data.</text>
</comment>
<dbReference type="AlphaFoldDB" id="A0A1G2QVV8"/>
<dbReference type="EMBL" id="MHTS01000023">
    <property type="protein sequence ID" value="OHA63991.1"/>
    <property type="molecule type" value="Genomic_DNA"/>
</dbReference>
<accession>A0A1G2QVV8</accession>
<gene>
    <name evidence="2" type="ORF">A2843_01635</name>
</gene>
<evidence type="ECO:0000313" key="3">
    <source>
        <dbReference type="Proteomes" id="UP000178170"/>
    </source>
</evidence>
<feature type="coiled-coil region" evidence="1">
    <location>
        <begin position="21"/>
        <end position="83"/>
    </location>
</feature>
<dbReference type="Proteomes" id="UP000178170">
    <property type="component" value="Unassembled WGS sequence"/>
</dbReference>
<keyword evidence="1" id="KW-0175">Coiled coil</keyword>
<name>A0A1G2QVV8_9BACT</name>
<protein>
    <submittedName>
        <fullName evidence="2">Uncharacterized protein</fullName>
    </submittedName>
</protein>
<evidence type="ECO:0000313" key="2">
    <source>
        <dbReference type="EMBL" id="OHA63991.1"/>
    </source>
</evidence>
<reference evidence="2 3" key="1">
    <citation type="journal article" date="2016" name="Nat. Commun.">
        <title>Thousands of microbial genomes shed light on interconnected biogeochemical processes in an aquifer system.</title>
        <authorList>
            <person name="Anantharaman K."/>
            <person name="Brown C.T."/>
            <person name="Hug L.A."/>
            <person name="Sharon I."/>
            <person name="Castelle C.J."/>
            <person name="Probst A.J."/>
            <person name="Thomas B.C."/>
            <person name="Singh A."/>
            <person name="Wilkins M.J."/>
            <person name="Karaoz U."/>
            <person name="Brodie E.L."/>
            <person name="Williams K.H."/>
            <person name="Hubbard S.S."/>
            <person name="Banfield J.F."/>
        </authorList>
    </citation>
    <scope>NUCLEOTIDE SEQUENCE [LARGE SCALE GENOMIC DNA]</scope>
</reference>
<proteinExistence type="predicted"/>
<evidence type="ECO:0000256" key="1">
    <source>
        <dbReference type="SAM" id="Coils"/>
    </source>
</evidence>
<sequence length="153" mass="17689">MTTGDGQRTWKDYATEVKADLDRVVARNNELADALQEWQQALAERDERILSLKTNLDRAVARNNELADEIQRRKDNLQEWQRAVADRDTRIRQLKTDLTAANTCIAELQESLEIREGVVDMVVRLVIVLLQRHDQLQSREGSTKEYSIFSPKP</sequence>